<accession>A0A645DBV1</accession>
<dbReference type="EMBL" id="VSSQ01034851">
    <property type="protein sequence ID" value="MPM86926.1"/>
    <property type="molecule type" value="Genomic_DNA"/>
</dbReference>
<organism evidence="1">
    <name type="scientific">bioreactor metagenome</name>
    <dbReference type="NCBI Taxonomy" id="1076179"/>
    <lineage>
        <taxon>unclassified sequences</taxon>
        <taxon>metagenomes</taxon>
        <taxon>ecological metagenomes</taxon>
    </lineage>
</organism>
<gene>
    <name evidence="1" type="ORF">SDC9_134019</name>
</gene>
<comment type="caution">
    <text evidence="1">The sequence shown here is derived from an EMBL/GenBank/DDBJ whole genome shotgun (WGS) entry which is preliminary data.</text>
</comment>
<name>A0A645DBV1_9ZZZZ</name>
<sequence>MIAYLPSAVDMGTSSYAFGYESGVAVEVDVNGYNYDKGEYADVAAENLKEEIIDSYGTIDSIYDTAITKDENRETSTFDGVILREDYMGNAQAVYYFGLAKEIDKDKRILVRIEIEADRTNKLTNQIIEELEKYYEIDINFNQEEVNKYAEVYNANPPTTRKTSVLGLTFEIPRRYDIDYKTSSIVNNTYVFGPDGDSTTPGQVLMVVASDIGNVKITKEYLKMAIEEMYDTDIVKITEADIEFNGGEIMKISMGTDLIVIDGYVLTKENKLILVATMSILDKVSDEQMAMIHQVIQTLTIE</sequence>
<evidence type="ECO:0000313" key="1">
    <source>
        <dbReference type="EMBL" id="MPM86926.1"/>
    </source>
</evidence>
<reference evidence="1" key="1">
    <citation type="submission" date="2019-08" db="EMBL/GenBank/DDBJ databases">
        <authorList>
            <person name="Kucharzyk K."/>
            <person name="Murdoch R.W."/>
            <person name="Higgins S."/>
            <person name="Loffler F."/>
        </authorList>
    </citation>
    <scope>NUCLEOTIDE SEQUENCE</scope>
</reference>
<dbReference type="AlphaFoldDB" id="A0A645DBV1"/>
<proteinExistence type="predicted"/>
<protein>
    <submittedName>
        <fullName evidence="1">Uncharacterized protein</fullName>
    </submittedName>
</protein>